<evidence type="ECO:0000256" key="4">
    <source>
        <dbReference type="ARBA" id="ARBA00022737"/>
    </source>
</evidence>
<dbReference type="InterPro" id="IPR031325">
    <property type="entry name" value="RHS_repeat"/>
</dbReference>
<organism evidence="7 8">
    <name type="scientific">Pseudomonas fluorescens</name>
    <dbReference type="NCBI Taxonomy" id="294"/>
    <lineage>
        <taxon>Bacteria</taxon>
        <taxon>Pseudomonadati</taxon>
        <taxon>Pseudomonadota</taxon>
        <taxon>Gammaproteobacteria</taxon>
        <taxon>Pseudomonadales</taxon>
        <taxon>Pseudomonadaceae</taxon>
        <taxon>Pseudomonas</taxon>
    </lineage>
</organism>
<dbReference type="Pfam" id="PF05593">
    <property type="entry name" value="RHS_repeat"/>
    <property type="match status" value="1"/>
</dbReference>
<keyword evidence="3" id="KW-0964">Secreted</keyword>
<accession>A0A5E7VUP7</accession>
<gene>
    <name evidence="7" type="ORF">PS928_06380</name>
</gene>
<dbReference type="SUPFAM" id="SSF69279">
    <property type="entry name" value="Phage tail proteins"/>
    <property type="match status" value="2"/>
</dbReference>
<comment type="similarity">
    <text evidence="2">Belongs to the VgrG protein family.</text>
</comment>
<dbReference type="Pfam" id="PF05954">
    <property type="entry name" value="Phage_GPD"/>
    <property type="match status" value="1"/>
</dbReference>
<dbReference type="InterPro" id="IPR006530">
    <property type="entry name" value="YD"/>
</dbReference>
<dbReference type="AlphaFoldDB" id="A0A5E7VUP7"/>
<dbReference type="Pfam" id="PF04717">
    <property type="entry name" value="Phage_base_V"/>
    <property type="match status" value="1"/>
</dbReference>
<dbReference type="Gene3D" id="2.40.50.230">
    <property type="entry name" value="Gp5 N-terminal domain"/>
    <property type="match status" value="1"/>
</dbReference>
<dbReference type="Gene3D" id="2.180.10.10">
    <property type="entry name" value="RHS repeat-associated core"/>
    <property type="match status" value="1"/>
</dbReference>
<protein>
    <submittedName>
        <fullName evidence="7">Uncharacterized protein</fullName>
    </submittedName>
</protein>
<dbReference type="EMBL" id="CABVJF010000041">
    <property type="protein sequence ID" value="VVQ26155.1"/>
    <property type="molecule type" value="Genomic_DNA"/>
</dbReference>
<evidence type="ECO:0000256" key="3">
    <source>
        <dbReference type="ARBA" id="ARBA00022525"/>
    </source>
</evidence>
<dbReference type="Gene3D" id="4.10.220.110">
    <property type="match status" value="1"/>
</dbReference>
<evidence type="ECO:0000313" key="8">
    <source>
        <dbReference type="Proteomes" id="UP000381378"/>
    </source>
</evidence>
<dbReference type="NCBIfam" id="TIGR03696">
    <property type="entry name" value="Rhs_assc_core"/>
    <property type="match status" value="1"/>
</dbReference>
<dbReference type="InterPro" id="IPR037026">
    <property type="entry name" value="Vgr_OB-fold_dom_sf"/>
</dbReference>
<comment type="subcellular location">
    <subcellularLocation>
        <location evidence="1">Secreted</location>
    </subcellularLocation>
</comment>
<dbReference type="SUPFAM" id="SSF69255">
    <property type="entry name" value="gp5 N-terminal domain-like"/>
    <property type="match status" value="1"/>
</dbReference>
<feature type="domain" description="Gp5/Type VI secretion system Vgr protein OB-fold" evidence="5">
    <location>
        <begin position="376"/>
        <end position="444"/>
    </location>
</feature>
<dbReference type="Gene3D" id="2.30.110.50">
    <property type="match status" value="1"/>
</dbReference>
<proteinExistence type="inferred from homology"/>
<dbReference type="NCBIfam" id="TIGR01643">
    <property type="entry name" value="YD_repeat_2x"/>
    <property type="match status" value="2"/>
</dbReference>
<name>A0A5E7VUP7_PSEFL</name>
<dbReference type="PANTHER" id="PTHR32305">
    <property type="match status" value="1"/>
</dbReference>
<dbReference type="InterPro" id="IPR022385">
    <property type="entry name" value="Rhs_assc_core"/>
</dbReference>
<dbReference type="InterPro" id="IPR006531">
    <property type="entry name" value="Gp5/Vgr_OB"/>
</dbReference>
<dbReference type="GO" id="GO:0005576">
    <property type="term" value="C:extracellular region"/>
    <property type="evidence" value="ECO:0007669"/>
    <property type="project" value="UniProtKB-SubCell"/>
</dbReference>
<dbReference type="NCBIfam" id="TIGR03361">
    <property type="entry name" value="VI_Rhs_Vgr"/>
    <property type="match status" value="1"/>
</dbReference>
<evidence type="ECO:0000259" key="6">
    <source>
        <dbReference type="Pfam" id="PF25023"/>
    </source>
</evidence>
<dbReference type="PRINTS" id="PR00394">
    <property type="entry name" value="RHSPROTEIN"/>
</dbReference>
<dbReference type="Proteomes" id="UP000381378">
    <property type="component" value="Unassembled WGS sequence"/>
</dbReference>
<evidence type="ECO:0000256" key="1">
    <source>
        <dbReference type="ARBA" id="ARBA00004613"/>
    </source>
</evidence>
<evidence type="ECO:0000313" key="7">
    <source>
        <dbReference type="EMBL" id="VVQ26155.1"/>
    </source>
</evidence>
<dbReference type="InterPro" id="IPR050708">
    <property type="entry name" value="T6SS_VgrG/RHS"/>
</dbReference>
<dbReference type="SUPFAM" id="SSF69349">
    <property type="entry name" value="Phage fibre proteins"/>
    <property type="match status" value="1"/>
</dbReference>
<dbReference type="InterPro" id="IPR056823">
    <property type="entry name" value="TEN-like_YD-shell"/>
</dbReference>
<evidence type="ECO:0000256" key="2">
    <source>
        <dbReference type="ARBA" id="ARBA00005558"/>
    </source>
</evidence>
<dbReference type="PANTHER" id="PTHR32305:SF15">
    <property type="entry name" value="PROTEIN RHSA-RELATED"/>
    <property type="match status" value="1"/>
</dbReference>
<feature type="domain" description="Teneurin-like YD-shell" evidence="6">
    <location>
        <begin position="748"/>
        <end position="999"/>
    </location>
</feature>
<keyword evidence="4" id="KW-0677">Repeat</keyword>
<evidence type="ECO:0000259" key="5">
    <source>
        <dbReference type="Pfam" id="PF04717"/>
    </source>
</evidence>
<dbReference type="InterPro" id="IPR006533">
    <property type="entry name" value="T6SS_Vgr_RhsGE"/>
</dbReference>
<dbReference type="InterPro" id="IPR017847">
    <property type="entry name" value="T6SS_RhsGE_Vgr_subset"/>
</dbReference>
<dbReference type="NCBIfam" id="TIGR01646">
    <property type="entry name" value="vgr_GE"/>
    <property type="match status" value="1"/>
</dbReference>
<dbReference type="Gene3D" id="3.55.50.10">
    <property type="entry name" value="Baseplate protein-like domains"/>
    <property type="match status" value="1"/>
</dbReference>
<sequence length="1023" mass="116058">MALKGGQELLLESFAGSEGLSTDFGFQLDLISEDASVKLKSAIGQAATIEIELATGGSRYINGHVLSFGNNGSNGGMSRYSAYVGSWLSLIAQRYDSQIYQDQTVEQVVRKVFGRYEGLAKYEFRVSRTLKPHSYITQYRESDSHFVMRLLEQEGLFFYFEHTADSHTLIIMDDSSVLTLLPEQPQVRFHTASVTENSDSITHWSSAREFQAGKISVQTFDYRQPGNRIPVTMNSLNQQGDVPSYEIFDYMGQYTHGTYEDGELLVRNRIEALELKGKTFVGSSNCRAMRPGHTFELTQHYEHDAGSADDRQFLVMNIEHRGSNNYTSGSQAGYGNKFYCVRKKIKFRPQMDLLKPAISGPQTAIIVGPPGEEIYTDEMGRVKVQFHWDRYGEFNDKSSCWVRVAQSGASGGFGSMQIPRVGDEVVVVFLDGNPDRPLIMGSLYNSQNMPPWSLPANKTQSGFLTRSMKGDGGTANFFRFEDKAGAEQVIIRLTALVNENNAAYRFAYDASDRLIEEQRIDNLTRRFAFNVGGHLTQVEETGYSERAERPQRTTEFERDTIGRLLAKVNSDARQDYAYDEADRLLSIQRLPSAIGKTLGVIGETLNFEYDILGRLIKETTPQGALAYEYDPLSNLTTLTLPTGQHLNHLYYGSGHLHQLNLDGQLISDMERDDLHREVLRTQGKLTSCFGYDAMGRKAWQFASTLPAEKLSQVHNPGINTSLLVEHAYNPIHRRYQYDPAGELTRTLDKLRGEIKYEYEANGQLHSRDTGQLVDSEEFRYDAAANRLNFSTSQFDHVKDNRIKQWRDQEYSYDPWGNLIEKRIGLTTLQTFSYDCENRLVKAETLVNSKLESVGTYRYDSLGRRVGKTSTVDGKTQHKNFLWQGLRMLREEQPGQSSLYIYEPGSYAPLARVDQSEGEEQRLYYFHTDQIGTPLEMTDADGSIVWQATYKAWGSIETLAVNEVEQNLRFQGQYFDDETGLHYNTFRYYDPQVGRFITQDPIGLLGGENLYAYAPNTNGWIDPL</sequence>
<reference evidence="7 8" key="1">
    <citation type="submission" date="2019-09" db="EMBL/GenBank/DDBJ databases">
        <authorList>
            <person name="Chandra G."/>
            <person name="Truman W A."/>
        </authorList>
    </citation>
    <scope>NUCLEOTIDE SEQUENCE [LARGE SCALE GENOMIC DNA]</scope>
    <source>
        <strain evidence="7">PS928</strain>
    </source>
</reference>
<dbReference type="Pfam" id="PF25023">
    <property type="entry name" value="TEN_YD-shell"/>
    <property type="match status" value="1"/>
</dbReference>